<dbReference type="GO" id="GO:0033961">
    <property type="term" value="F:cis-stilbene-oxide hydrolase activity"/>
    <property type="evidence" value="ECO:0007669"/>
    <property type="project" value="UniProtKB-EC"/>
</dbReference>
<keyword evidence="2" id="KW-0378">Hydrolase</keyword>
<dbReference type="GO" id="GO:0046464">
    <property type="term" value="P:acylglycerol catabolic process"/>
    <property type="evidence" value="ECO:0007669"/>
    <property type="project" value="TreeGrafter"/>
</dbReference>
<dbReference type="GO" id="GO:0016020">
    <property type="term" value="C:membrane"/>
    <property type="evidence" value="ECO:0007669"/>
    <property type="project" value="TreeGrafter"/>
</dbReference>
<organism evidence="2">
    <name type="scientific">Vibrio sp. FF_482</name>
    <dbReference type="NCBI Taxonomy" id="1652836"/>
    <lineage>
        <taxon>Bacteria</taxon>
        <taxon>Pseudomonadati</taxon>
        <taxon>Pseudomonadota</taxon>
        <taxon>Gammaproteobacteria</taxon>
        <taxon>Vibrionales</taxon>
        <taxon>Vibrionaceae</taxon>
        <taxon>Vibrio</taxon>
    </lineage>
</organism>
<dbReference type="PRINTS" id="PR00412">
    <property type="entry name" value="EPOXHYDRLASE"/>
</dbReference>
<dbReference type="InterPro" id="IPR029058">
    <property type="entry name" value="AB_hydrolase_fold"/>
</dbReference>
<dbReference type="PANTHER" id="PTHR43798">
    <property type="entry name" value="MONOACYLGLYCEROL LIPASE"/>
    <property type="match status" value="1"/>
</dbReference>
<sequence>MRKTIKIIMLIALLILSPVIVLLVQGMANGPMSEAEFETRLPVIVNGLQAQVEGDGDDTLVFIHGYPDSLEMWDKQVAFFKRDHTVARITLPGFELQDPGARPQYTLVQMRRIIDAYIESLNKDKVTVIAHDWGAVYASQYLASNPLVDRLVLLDVGSFGNDAYPEINMKYTAALALAWLLPEPLGEKLVTYTANEILGLANVDPNKPSADFRFDARMTYPYWQLWRSILLNTKPEPVSVDDYATAFLFLYGQDKQVWFHSQSWINEVTEKQKGEAEAMPGGHWFMLSSPELVNQSLSMWLARHPR</sequence>
<dbReference type="Gene3D" id="3.40.50.1820">
    <property type="entry name" value="alpha/beta hydrolase"/>
    <property type="match status" value="1"/>
</dbReference>
<evidence type="ECO:0000259" key="1">
    <source>
        <dbReference type="Pfam" id="PF12697"/>
    </source>
</evidence>
<dbReference type="InterPro" id="IPR000073">
    <property type="entry name" value="AB_hydrolase_1"/>
</dbReference>
<name>A0A0H3ZVW6_9VIBR</name>
<dbReference type="GO" id="GO:0047372">
    <property type="term" value="F:monoacylglycerol lipase activity"/>
    <property type="evidence" value="ECO:0007669"/>
    <property type="project" value="TreeGrafter"/>
</dbReference>
<evidence type="ECO:0000313" key="2">
    <source>
        <dbReference type="EMBL" id="AKN37631.1"/>
    </source>
</evidence>
<dbReference type="EC" id="3.3.2.9" evidence="2"/>
<accession>A0A0H3ZVW6</accession>
<proteinExistence type="predicted"/>
<dbReference type="InterPro" id="IPR000639">
    <property type="entry name" value="Epox_hydrolase-like"/>
</dbReference>
<dbReference type="AlphaFoldDB" id="A0A0H3ZVW6"/>
<dbReference type="PANTHER" id="PTHR43798:SF33">
    <property type="entry name" value="HYDROLASE, PUTATIVE (AFU_ORTHOLOGUE AFUA_2G14860)-RELATED"/>
    <property type="match status" value="1"/>
</dbReference>
<dbReference type="InterPro" id="IPR050266">
    <property type="entry name" value="AB_hydrolase_sf"/>
</dbReference>
<dbReference type="Pfam" id="PF12697">
    <property type="entry name" value="Abhydrolase_6"/>
    <property type="match status" value="1"/>
</dbReference>
<feature type="domain" description="AB hydrolase-1" evidence="1">
    <location>
        <begin position="60"/>
        <end position="294"/>
    </location>
</feature>
<dbReference type="EMBL" id="KP795543">
    <property type="protein sequence ID" value="AKN37631.1"/>
    <property type="molecule type" value="Genomic_DNA"/>
</dbReference>
<dbReference type="SUPFAM" id="SSF53474">
    <property type="entry name" value="alpha/beta-Hydrolases"/>
    <property type="match status" value="1"/>
</dbReference>
<reference evidence="2" key="1">
    <citation type="journal article" date="2015" name="MBio">
        <title>Eco-Evolutionary Dynamics of Episomes among Ecologically Cohesive Bacterial Populations.</title>
        <authorList>
            <person name="Xue H."/>
            <person name="Cordero O.X."/>
            <person name="Camas F.M."/>
            <person name="Trimble W."/>
            <person name="Meyer F."/>
            <person name="Guglielmini J."/>
            <person name="Rocha E.P."/>
            <person name="Polz M.F."/>
        </authorList>
    </citation>
    <scope>NUCLEOTIDE SEQUENCE</scope>
    <source>
        <strain evidence="2">FF_482</strain>
    </source>
</reference>
<protein>
    <submittedName>
        <fullName evidence="2">Epoxide hydrolase</fullName>
        <ecNumber evidence="2">3.3.2.9</ecNumber>
    </submittedName>
</protein>